<keyword evidence="2" id="KW-0238">DNA-binding</keyword>
<dbReference type="PANTHER" id="PTHR43493:SF5">
    <property type="entry name" value="DNA GYRASE SUBUNIT A, CHLOROPLASTIC_MITOCHONDRIAL"/>
    <property type="match status" value="1"/>
</dbReference>
<dbReference type="InterPro" id="IPR013757">
    <property type="entry name" value="Topo_IIA_A_a_sf"/>
</dbReference>
<evidence type="ECO:0000313" key="5">
    <source>
        <dbReference type="Proteomes" id="UP000095709"/>
    </source>
</evidence>
<dbReference type="PROSITE" id="PS52040">
    <property type="entry name" value="TOPO_IIA"/>
    <property type="match status" value="1"/>
</dbReference>
<dbReference type="AlphaFoldDB" id="A0A174QTC0"/>
<gene>
    <name evidence="4" type="primary">gyrA_2</name>
    <name evidence="4" type="ORF">ERS852498_02718</name>
</gene>
<dbReference type="Proteomes" id="UP000095709">
    <property type="component" value="Unassembled WGS sequence"/>
</dbReference>
<comment type="caution">
    <text evidence="2">Lacks conserved residue(s) required for the propagation of feature annotation.</text>
</comment>
<dbReference type="SUPFAM" id="SSF101904">
    <property type="entry name" value="GyrA/ParC C-terminal domain-like"/>
    <property type="match status" value="1"/>
</dbReference>
<dbReference type="GO" id="GO:0006265">
    <property type="term" value="P:DNA topological change"/>
    <property type="evidence" value="ECO:0007669"/>
    <property type="project" value="InterPro"/>
</dbReference>
<dbReference type="InterPro" id="IPR002205">
    <property type="entry name" value="Topo_IIA_dom_A"/>
</dbReference>
<name>A0A174QTC0_9FIRM</name>
<dbReference type="GO" id="GO:0005737">
    <property type="term" value="C:cytoplasm"/>
    <property type="evidence" value="ECO:0007669"/>
    <property type="project" value="TreeGrafter"/>
</dbReference>
<evidence type="ECO:0000256" key="2">
    <source>
        <dbReference type="PROSITE-ProRule" id="PRU01384"/>
    </source>
</evidence>
<reference evidence="4 5" key="1">
    <citation type="submission" date="2015-09" db="EMBL/GenBank/DDBJ databases">
        <authorList>
            <consortium name="Pathogen Informatics"/>
        </authorList>
    </citation>
    <scope>NUCLEOTIDE SEQUENCE [LARGE SCALE GENOMIC DNA]</scope>
    <source>
        <strain evidence="4 5">2789STDY5834885</strain>
    </source>
</reference>
<comment type="catalytic activity">
    <reaction evidence="1">
        <text>ATP-dependent breakage, passage and rejoining of double-stranded DNA.</text>
        <dbReference type="EC" id="5.6.2.2"/>
    </reaction>
</comment>
<protein>
    <submittedName>
        <fullName evidence="4">DNA gyrase subunit A</fullName>
        <ecNumber evidence="4">5.99.1.3</ecNumber>
    </submittedName>
</protein>
<dbReference type="Gene3D" id="2.120.10.90">
    <property type="entry name" value="DNA gyrase/topoisomerase IV, subunit A, C-terminal"/>
    <property type="match status" value="1"/>
</dbReference>
<dbReference type="InterPro" id="IPR006691">
    <property type="entry name" value="GyrA/parC_rep"/>
</dbReference>
<proteinExistence type="predicted"/>
<dbReference type="InterPro" id="IPR035516">
    <property type="entry name" value="Gyrase/topoIV_suA_C"/>
</dbReference>
<accession>A0A174QTC0</accession>
<organism evidence="4 5">
    <name type="scientific">Fusicatenibacter saccharivorans</name>
    <dbReference type="NCBI Taxonomy" id="1150298"/>
    <lineage>
        <taxon>Bacteria</taxon>
        <taxon>Bacillati</taxon>
        <taxon>Bacillota</taxon>
        <taxon>Clostridia</taxon>
        <taxon>Lachnospirales</taxon>
        <taxon>Lachnospiraceae</taxon>
        <taxon>Fusicatenibacter</taxon>
    </lineage>
</organism>
<keyword evidence="4" id="KW-0413">Isomerase</keyword>
<feature type="domain" description="Topo IIA-type catalytic" evidence="3">
    <location>
        <begin position="1"/>
        <end position="188"/>
    </location>
</feature>
<dbReference type="SUPFAM" id="SSF56719">
    <property type="entry name" value="Type II DNA topoisomerase"/>
    <property type="match status" value="1"/>
</dbReference>
<dbReference type="EC" id="5.99.1.3" evidence="4"/>
<dbReference type="GO" id="GO:0005524">
    <property type="term" value="F:ATP binding"/>
    <property type="evidence" value="ECO:0007669"/>
    <property type="project" value="InterPro"/>
</dbReference>
<evidence type="ECO:0000313" key="4">
    <source>
        <dbReference type="EMBL" id="CUP75016.1"/>
    </source>
</evidence>
<dbReference type="GO" id="GO:0034335">
    <property type="term" value="F:DNA negative supercoiling activity"/>
    <property type="evidence" value="ECO:0007669"/>
    <property type="project" value="UniProtKB-ARBA"/>
</dbReference>
<evidence type="ECO:0000259" key="3">
    <source>
        <dbReference type="PROSITE" id="PS52040"/>
    </source>
</evidence>
<dbReference type="InterPro" id="IPR013760">
    <property type="entry name" value="Topo_IIA-like_dom_sf"/>
</dbReference>
<sequence>MLAVADGRPETLSLKQVIEYHVDFQFEVATRKYQNLLRKEMERREVQEGLIKACDVIDLIIEILRGSKTQKQVKECLIMGVTDGIRFKSKSSERMAAQLCFTERQATAILEMRLQKLIGLEVEALLKDHEATVAKITKYEDILNHYDSMSEVIMEDLTQIKKEYGHKRKTAIENAEAIVLEEPKVEEMDVVFLMDRFGYAKTIDTSAYERNKEAVHNENKYVFQCKNTDKICVFTDLGMMHSIKVMDIPYGRFRDKGTPIDNLGNYSSQKEQMIYVDALENIKNNKLLFVSAAGMVKLVDGSEFDVVKRTIAATKLSSEEDRLILAEVCQEQEYVVLQTKNGVFLRFLTSEVPEKKKAAVGVRGIRMAEDDAVEHAYLLASRMDYTITYHDKEISLTAKIKLAKRDTKGTKIRV</sequence>
<dbReference type="GO" id="GO:0009330">
    <property type="term" value="C:DNA topoisomerase type II (double strand cut, ATP-hydrolyzing) complex"/>
    <property type="evidence" value="ECO:0007669"/>
    <property type="project" value="TreeGrafter"/>
</dbReference>
<dbReference type="Gene3D" id="1.10.268.10">
    <property type="entry name" value="Topoisomerase, domain 3"/>
    <property type="match status" value="1"/>
</dbReference>
<dbReference type="Pfam" id="PF03989">
    <property type="entry name" value="DNA_gyraseA_C"/>
    <property type="match status" value="2"/>
</dbReference>
<dbReference type="EMBL" id="CZAL01000016">
    <property type="protein sequence ID" value="CUP75016.1"/>
    <property type="molecule type" value="Genomic_DNA"/>
</dbReference>
<dbReference type="Pfam" id="PF00521">
    <property type="entry name" value="DNA_topoisoIV"/>
    <property type="match status" value="1"/>
</dbReference>
<dbReference type="InterPro" id="IPR050220">
    <property type="entry name" value="Type_II_DNA_Topoisomerases"/>
</dbReference>
<evidence type="ECO:0000256" key="1">
    <source>
        <dbReference type="ARBA" id="ARBA00000185"/>
    </source>
</evidence>
<dbReference type="PANTHER" id="PTHR43493">
    <property type="entry name" value="DNA GYRASE/TOPOISOMERASE SUBUNIT A"/>
    <property type="match status" value="1"/>
</dbReference>
<dbReference type="GO" id="GO:0003677">
    <property type="term" value="F:DNA binding"/>
    <property type="evidence" value="ECO:0007669"/>
    <property type="project" value="UniProtKB-UniRule"/>
</dbReference>